<dbReference type="Pfam" id="PF00994">
    <property type="entry name" value="MoCF_biosynth"/>
    <property type="match status" value="1"/>
</dbReference>
<dbReference type="SMART" id="SM00852">
    <property type="entry name" value="MoCF_biosynth"/>
    <property type="match status" value="1"/>
</dbReference>
<dbReference type="PANTHER" id="PTHR13939:SF0">
    <property type="entry name" value="NMN AMIDOHYDROLASE-LIKE PROTEIN YFAY"/>
    <property type="match status" value="1"/>
</dbReference>
<evidence type="ECO:0000313" key="3">
    <source>
        <dbReference type="Proteomes" id="UP000010816"/>
    </source>
</evidence>
<feature type="domain" description="MoaB/Mog" evidence="1">
    <location>
        <begin position="14"/>
        <end position="174"/>
    </location>
</feature>
<reference evidence="2 3" key="1">
    <citation type="submission" date="2011-09" db="EMBL/GenBank/DDBJ databases">
        <title>Complete sequence of chromosome of Thioflavicoccus mobilis 8321.</title>
        <authorList>
            <consortium name="US DOE Joint Genome Institute"/>
            <person name="Lucas S."/>
            <person name="Han J."/>
            <person name="Lapidus A."/>
            <person name="Cheng J.-F."/>
            <person name="Goodwin L."/>
            <person name="Pitluck S."/>
            <person name="Peters L."/>
            <person name="Ovchinnikova G."/>
            <person name="Lu M."/>
            <person name="Detter J.C."/>
            <person name="Han C."/>
            <person name="Tapia R."/>
            <person name="Land M."/>
            <person name="Hauser L."/>
            <person name="Kyrpides N."/>
            <person name="Ivanova N."/>
            <person name="Pagani I."/>
            <person name="Vogl K."/>
            <person name="Liu Z."/>
            <person name="Imhoff J."/>
            <person name="Thiel V."/>
            <person name="Frigaard N.-U."/>
            <person name="Bryant D."/>
            <person name="Woyke T."/>
        </authorList>
    </citation>
    <scope>NUCLEOTIDE SEQUENCE [LARGE SCALE GENOMIC DNA]</scope>
    <source>
        <strain evidence="2 3">8321</strain>
    </source>
</reference>
<dbReference type="Gene3D" id="3.40.980.10">
    <property type="entry name" value="MoaB/Mog-like domain"/>
    <property type="match status" value="1"/>
</dbReference>
<dbReference type="KEGG" id="tmb:Thimo_0122"/>
<name>L0GT68_9GAMM</name>
<dbReference type="RefSeq" id="WP_015279147.1">
    <property type="nucleotide sequence ID" value="NC_019940.1"/>
</dbReference>
<gene>
    <name evidence="2" type="ORF">Thimo_0122</name>
</gene>
<sequence>MSRRDKPARPQQFGLIVVGDELLSGSRQDLHFAHFKGLLHDHGLDCLWHWLLPDDPEVLTAHLRFSMGRDAPVFVCGGIGATPDDYTRGCAAAAAGVALTRHPQAAALIEQRFGPAAYPERIAMADLPEGSELIPNAANQIPGFRLRQHHFLPGFPEMAWPMAQWVIEHRYPEAADPMRELAVRIVGVSESRLIPLMRRLDRRFPEHKLFSLPHLGPPPTILLGWRGRAGIEAAFADLRGELEQEGLAYETLPSK</sequence>
<evidence type="ECO:0000313" key="2">
    <source>
        <dbReference type="EMBL" id="AGA88997.1"/>
    </source>
</evidence>
<dbReference type="SUPFAM" id="SSF53218">
    <property type="entry name" value="Molybdenum cofactor biosynthesis proteins"/>
    <property type="match status" value="1"/>
</dbReference>
<accession>L0GT68</accession>
<proteinExistence type="predicted"/>
<dbReference type="InterPro" id="IPR001453">
    <property type="entry name" value="MoaB/Mog_dom"/>
</dbReference>
<dbReference type="InterPro" id="IPR050101">
    <property type="entry name" value="CinA"/>
</dbReference>
<evidence type="ECO:0000259" key="1">
    <source>
        <dbReference type="SMART" id="SM00852"/>
    </source>
</evidence>
<dbReference type="InterPro" id="IPR036425">
    <property type="entry name" value="MoaB/Mog-like_dom_sf"/>
</dbReference>
<protein>
    <submittedName>
        <fullName evidence="2">Putative nuleotide-utilizing enzyme, moeA</fullName>
    </submittedName>
</protein>
<dbReference type="PATRIC" id="fig|765912.4.peg.122"/>
<dbReference type="Proteomes" id="UP000010816">
    <property type="component" value="Chromosome"/>
</dbReference>
<dbReference type="STRING" id="765912.Thimo_0122"/>
<dbReference type="AlphaFoldDB" id="L0GT68"/>
<dbReference type="EMBL" id="CP003051">
    <property type="protein sequence ID" value="AGA88997.1"/>
    <property type="molecule type" value="Genomic_DNA"/>
</dbReference>
<dbReference type="HOGENOM" id="CLU_030805_0_1_6"/>
<dbReference type="eggNOG" id="COG1058">
    <property type="taxonomic scope" value="Bacteria"/>
</dbReference>
<dbReference type="OrthoDB" id="9801454at2"/>
<organism evidence="2 3">
    <name type="scientific">Thioflavicoccus mobilis 8321</name>
    <dbReference type="NCBI Taxonomy" id="765912"/>
    <lineage>
        <taxon>Bacteria</taxon>
        <taxon>Pseudomonadati</taxon>
        <taxon>Pseudomonadota</taxon>
        <taxon>Gammaproteobacteria</taxon>
        <taxon>Chromatiales</taxon>
        <taxon>Chromatiaceae</taxon>
        <taxon>Thioflavicoccus</taxon>
    </lineage>
</organism>
<keyword evidence="3" id="KW-1185">Reference proteome</keyword>
<dbReference type="PANTHER" id="PTHR13939">
    <property type="entry name" value="NICOTINAMIDE-NUCLEOTIDE AMIDOHYDROLASE PNCC"/>
    <property type="match status" value="1"/>
</dbReference>